<dbReference type="CDD" id="cd07826">
    <property type="entry name" value="SRPBCC_CalC_Aha1-like_9"/>
    <property type="match status" value="1"/>
</dbReference>
<name>A0A1I1AIG0_9BACI</name>
<reference evidence="3 4" key="1">
    <citation type="submission" date="2016-10" db="EMBL/GenBank/DDBJ databases">
        <authorList>
            <person name="de Groot N.N."/>
        </authorList>
    </citation>
    <scope>NUCLEOTIDE SEQUENCE [LARGE SCALE GENOMIC DNA]</scope>
    <source>
        <strain evidence="3 4">CGMCC 1.3702</strain>
    </source>
</reference>
<dbReference type="STRING" id="237679.SAMN04488072_12135"/>
<dbReference type="SUPFAM" id="SSF55961">
    <property type="entry name" value="Bet v1-like"/>
    <property type="match status" value="1"/>
</dbReference>
<dbReference type="PANTHER" id="PTHR36929:SF5">
    <property type="entry name" value="BLR6751 PROTEIN"/>
    <property type="match status" value="1"/>
</dbReference>
<sequence length="157" mass="18116">MSKNNLVINREELAFTMSRVLDAPREKVWKAWTEPDQIPHWWGQRSSTTLVDKMDVRVGGEWRYIEKDSEGNEYAFNGVYKKIVPNEHLVYTSEFELMAGHISTETITFEETKDGKTKCTSRTTFESVEDLDGTIQSGMEEGAKETWDQLEELVTKA</sequence>
<dbReference type="Proteomes" id="UP000198642">
    <property type="component" value="Unassembled WGS sequence"/>
</dbReference>
<keyword evidence="4" id="KW-1185">Reference proteome</keyword>
<proteinExistence type="inferred from homology"/>
<dbReference type="InterPro" id="IPR023393">
    <property type="entry name" value="START-like_dom_sf"/>
</dbReference>
<organism evidence="3 4">
    <name type="scientific">Lentibacillus halodurans</name>
    <dbReference type="NCBI Taxonomy" id="237679"/>
    <lineage>
        <taxon>Bacteria</taxon>
        <taxon>Bacillati</taxon>
        <taxon>Bacillota</taxon>
        <taxon>Bacilli</taxon>
        <taxon>Bacillales</taxon>
        <taxon>Bacillaceae</taxon>
        <taxon>Lentibacillus</taxon>
    </lineage>
</organism>
<evidence type="ECO:0000259" key="2">
    <source>
        <dbReference type="Pfam" id="PF08327"/>
    </source>
</evidence>
<evidence type="ECO:0000256" key="1">
    <source>
        <dbReference type="ARBA" id="ARBA00006817"/>
    </source>
</evidence>
<dbReference type="RefSeq" id="WP_090241393.1">
    <property type="nucleotide sequence ID" value="NZ_FOJW01000021.1"/>
</dbReference>
<dbReference type="InterPro" id="IPR013538">
    <property type="entry name" value="ASHA1/2-like_C"/>
</dbReference>
<protein>
    <submittedName>
        <fullName evidence="3">Uncharacterized conserved protein YndB, AHSA1/START domain</fullName>
    </submittedName>
</protein>
<dbReference type="AlphaFoldDB" id="A0A1I1AIG0"/>
<dbReference type="EMBL" id="FOJW01000021">
    <property type="protein sequence ID" value="SFB37809.1"/>
    <property type="molecule type" value="Genomic_DNA"/>
</dbReference>
<comment type="similarity">
    <text evidence="1">Belongs to the AHA1 family.</text>
</comment>
<evidence type="ECO:0000313" key="3">
    <source>
        <dbReference type="EMBL" id="SFB37809.1"/>
    </source>
</evidence>
<evidence type="ECO:0000313" key="4">
    <source>
        <dbReference type="Proteomes" id="UP000198642"/>
    </source>
</evidence>
<feature type="domain" description="Activator of Hsp90 ATPase homologue 1/2-like C-terminal" evidence="2">
    <location>
        <begin position="22"/>
        <end position="154"/>
    </location>
</feature>
<dbReference type="PANTHER" id="PTHR36929">
    <property type="entry name" value="ATTACHMENT SUBUNIT, PUTATIVE-RELATED"/>
    <property type="match status" value="1"/>
</dbReference>
<gene>
    <name evidence="3" type="ORF">SAMN04488072_12135</name>
</gene>
<dbReference type="OrthoDB" id="118413at2"/>
<accession>A0A1I1AIG0</accession>
<dbReference type="Pfam" id="PF08327">
    <property type="entry name" value="AHSA1"/>
    <property type="match status" value="1"/>
</dbReference>
<dbReference type="Gene3D" id="3.30.530.20">
    <property type="match status" value="1"/>
</dbReference>